<protein>
    <recommendedName>
        <fullName evidence="4">DUF4179 domain-containing protein</fullName>
    </recommendedName>
</protein>
<comment type="caution">
    <text evidence="2">The sequence shown here is derived from an EMBL/GenBank/DDBJ whole genome shotgun (WGS) entry which is preliminary data.</text>
</comment>
<evidence type="ECO:0000313" key="3">
    <source>
        <dbReference type="Proteomes" id="UP000440004"/>
    </source>
</evidence>
<feature type="transmembrane region" description="Helical" evidence="1">
    <location>
        <begin position="45"/>
        <end position="70"/>
    </location>
</feature>
<sequence length="351" mass="40059">MFEEKYRSMNEQIFPDQKLVDKIIYSVNKSESGTMKRTKIFPNPIIIFTMLIVSAITITPVLAANVPAIYELMYFVSPTATQFFMPVQKSHEDNGIKMEVVSSYVHDNIVEVYITMQDLIGERIDETTDLNDSYSINRPFDSSATCQLIYYEESTRTATFLISITEWGNRNIIGDKITFSAREFISSKHEYNEIPIGISSANINSSPSTKQVSTVGGSGVKYEKHFTKYDNSAEVLVPTPPMDFPIKGIDLTGIGYVNDMLHIQTSVVNNLTKDNHGYFFLRDKNGNQIEYDYSVGFAENFDKDNRIDYNEFVFDIPQSEIKQYSFYGTFVTSGLFTEGNWQVTFPLEEIK</sequence>
<evidence type="ECO:0008006" key="4">
    <source>
        <dbReference type="Google" id="ProtNLM"/>
    </source>
</evidence>
<dbReference type="Proteomes" id="UP000440004">
    <property type="component" value="Unassembled WGS sequence"/>
</dbReference>
<dbReference type="AlphaFoldDB" id="A0A6A7K4A4"/>
<reference evidence="2 3" key="1">
    <citation type="submission" date="2019-10" db="EMBL/GenBank/DDBJ databases">
        <title>Alkalibaculum tamaniensis sp.nov., a new alkaliphilic acetogen, isolated on methoxylated aromatics from a mud volcano.</title>
        <authorList>
            <person name="Khomyakova M.A."/>
            <person name="Merkel A.Y."/>
            <person name="Bonch-Osmolovskaya E.A."/>
            <person name="Slobodkin A.I."/>
        </authorList>
    </citation>
    <scope>NUCLEOTIDE SEQUENCE [LARGE SCALE GENOMIC DNA]</scope>
    <source>
        <strain evidence="2 3">M08DMB</strain>
    </source>
</reference>
<keyword evidence="3" id="KW-1185">Reference proteome</keyword>
<name>A0A6A7K4A4_9FIRM</name>
<evidence type="ECO:0000256" key="1">
    <source>
        <dbReference type="SAM" id="Phobius"/>
    </source>
</evidence>
<evidence type="ECO:0000313" key="2">
    <source>
        <dbReference type="EMBL" id="MPW24218.1"/>
    </source>
</evidence>
<accession>A0A6A7K4A4</accession>
<proteinExistence type="predicted"/>
<keyword evidence="1" id="KW-0812">Transmembrane</keyword>
<organism evidence="2 3">
    <name type="scientific">Alkalibaculum sporogenes</name>
    <dbReference type="NCBI Taxonomy" id="2655001"/>
    <lineage>
        <taxon>Bacteria</taxon>
        <taxon>Bacillati</taxon>
        <taxon>Bacillota</taxon>
        <taxon>Clostridia</taxon>
        <taxon>Eubacteriales</taxon>
        <taxon>Eubacteriaceae</taxon>
        <taxon>Alkalibaculum</taxon>
    </lineage>
</organism>
<keyword evidence="1" id="KW-0472">Membrane</keyword>
<dbReference type="EMBL" id="WHNX01000001">
    <property type="protein sequence ID" value="MPW24218.1"/>
    <property type="molecule type" value="Genomic_DNA"/>
</dbReference>
<keyword evidence="1" id="KW-1133">Transmembrane helix</keyword>
<dbReference type="RefSeq" id="WP_152800526.1">
    <property type="nucleotide sequence ID" value="NZ_WHNX01000001.1"/>
</dbReference>
<gene>
    <name evidence="2" type="ORF">GC105_00195</name>
</gene>